<feature type="domain" description="ABC transmembrane type-1" evidence="11">
    <location>
        <begin position="29"/>
        <end position="315"/>
    </location>
</feature>
<accession>A0A1R4A464</accession>
<protein>
    <submittedName>
        <fullName evidence="13">ABC transporter ATP-binding protein</fullName>
    </submittedName>
    <submittedName>
        <fullName evidence="12">ABC-type transport system ATP-binding/permease protein</fullName>
    </submittedName>
</protein>
<dbReference type="SUPFAM" id="SSF52540">
    <property type="entry name" value="P-loop containing nucleoside triphosphate hydrolases"/>
    <property type="match status" value="1"/>
</dbReference>
<evidence type="ECO:0000256" key="3">
    <source>
        <dbReference type="ARBA" id="ARBA00022475"/>
    </source>
</evidence>
<dbReference type="PROSITE" id="PS00211">
    <property type="entry name" value="ABC_TRANSPORTER_1"/>
    <property type="match status" value="1"/>
</dbReference>
<dbReference type="InterPro" id="IPR011527">
    <property type="entry name" value="ABC1_TM_dom"/>
</dbReference>
<dbReference type="Pfam" id="PF00005">
    <property type="entry name" value="ABC_tran"/>
    <property type="match status" value="1"/>
</dbReference>
<feature type="transmembrane region" description="Helical" evidence="9">
    <location>
        <begin position="172"/>
        <end position="190"/>
    </location>
</feature>
<gene>
    <name evidence="12" type="ORF">HELO_1621A</name>
    <name evidence="13" type="ORF">SR933_01500</name>
</gene>
<organism evidence="12 14">
    <name type="scientific">Halomonas elongata (strain ATCC 33173 / DSM 2581 / NBRC 15536 / NCIMB 2198 / 1H9)</name>
    <dbReference type="NCBI Taxonomy" id="768066"/>
    <lineage>
        <taxon>Bacteria</taxon>
        <taxon>Pseudomonadati</taxon>
        <taxon>Pseudomonadota</taxon>
        <taxon>Gammaproteobacteria</taxon>
        <taxon>Oceanospirillales</taxon>
        <taxon>Halomonadaceae</taxon>
        <taxon>Halomonas</taxon>
    </lineage>
</organism>
<evidence type="ECO:0000256" key="4">
    <source>
        <dbReference type="ARBA" id="ARBA00022692"/>
    </source>
</evidence>
<dbReference type="GeneID" id="91008838"/>
<keyword evidence="15" id="KW-1185">Reference proteome</keyword>
<dbReference type="PROSITE" id="PS50893">
    <property type="entry name" value="ABC_TRANSPORTER_2"/>
    <property type="match status" value="1"/>
</dbReference>
<dbReference type="GO" id="GO:0140359">
    <property type="term" value="F:ABC-type transporter activity"/>
    <property type="evidence" value="ECO:0007669"/>
    <property type="project" value="InterPro"/>
</dbReference>
<keyword evidence="6 12" id="KW-0067">ATP-binding</keyword>
<dbReference type="EMBL" id="CP139472">
    <property type="protein sequence ID" value="WPU47596.1"/>
    <property type="molecule type" value="Genomic_DNA"/>
</dbReference>
<dbReference type="InterPro" id="IPR039421">
    <property type="entry name" value="Type_1_exporter"/>
</dbReference>
<dbReference type="AlphaFoldDB" id="A0A1R4A464"/>
<dbReference type="GO" id="GO:0005886">
    <property type="term" value="C:plasma membrane"/>
    <property type="evidence" value="ECO:0007669"/>
    <property type="project" value="UniProtKB-SubCell"/>
</dbReference>
<dbReference type="EMBL" id="FN869568">
    <property type="protein sequence ID" value="SJK83741.1"/>
    <property type="molecule type" value="Genomic_DNA"/>
</dbReference>
<evidence type="ECO:0000256" key="7">
    <source>
        <dbReference type="ARBA" id="ARBA00022989"/>
    </source>
</evidence>
<keyword evidence="8 9" id="KW-0472">Membrane</keyword>
<dbReference type="Pfam" id="PF00664">
    <property type="entry name" value="ABC_membrane"/>
    <property type="match status" value="1"/>
</dbReference>
<evidence type="ECO:0000313" key="12">
    <source>
        <dbReference type="EMBL" id="SJK83741.1"/>
    </source>
</evidence>
<keyword evidence="5" id="KW-0547">Nucleotide-binding</keyword>
<dbReference type="PANTHER" id="PTHR24221:SF654">
    <property type="entry name" value="ATP-BINDING CASSETTE SUB-FAMILY B MEMBER 6"/>
    <property type="match status" value="1"/>
</dbReference>
<keyword evidence="4 9" id="KW-0812">Transmembrane</keyword>
<feature type="transmembrane region" description="Helical" evidence="9">
    <location>
        <begin position="284"/>
        <end position="303"/>
    </location>
</feature>
<reference evidence="13 15" key="4">
    <citation type="submission" date="2023-11" db="EMBL/GenBank/DDBJ databases">
        <title>MicrobeMod: A computational toolkit for identifying prokaryotic methylation and restriction-modification with nanopore sequencing.</title>
        <authorList>
            <person name="Crits-Christoph A."/>
            <person name="Kang S.C."/>
            <person name="Lee H."/>
            <person name="Ostrov N."/>
        </authorList>
    </citation>
    <scope>NUCLEOTIDE SEQUENCE [LARGE SCALE GENOMIC DNA]</scope>
    <source>
        <strain evidence="13 15">ATCC 33173</strain>
    </source>
</reference>
<evidence type="ECO:0000256" key="8">
    <source>
        <dbReference type="ARBA" id="ARBA00023136"/>
    </source>
</evidence>
<evidence type="ECO:0000259" key="11">
    <source>
        <dbReference type="PROSITE" id="PS50929"/>
    </source>
</evidence>
<evidence type="ECO:0000313" key="13">
    <source>
        <dbReference type="EMBL" id="WPU47596.1"/>
    </source>
</evidence>
<feature type="transmembrane region" description="Helical" evidence="9">
    <location>
        <begin position="27"/>
        <end position="49"/>
    </location>
</feature>
<reference evidence="12" key="1">
    <citation type="journal article" date="2010" name="Environ. Microbiol.">
        <title>A blueprint of ectoine metabolism from the genome of the industrial producer Halomonas elongata DSM 2581(T).</title>
        <authorList>
            <person name="Schwibbert K."/>
            <person name="Marin-Sanguino A."/>
            <person name="Bagyan I."/>
            <person name="Heidrich G."/>
            <person name="Lentzen G."/>
            <person name="Seitz H."/>
            <person name="Rampp M."/>
            <person name="Schuster S.C."/>
            <person name="Klenk H.P."/>
            <person name="Pfeiffer F."/>
            <person name="Oesterhelt D."/>
            <person name="Kunte H.J."/>
        </authorList>
    </citation>
    <scope>NUCLEOTIDE SEQUENCE</scope>
    <source>
        <strain evidence="12">Type strain: DSM 2581</strain>
    </source>
</reference>
<dbReference type="Proteomes" id="UP000008707">
    <property type="component" value="Chromosome"/>
</dbReference>
<sequence length="599" mass="66257">MGGFLEDIRRFFRVMDFSKSGKRVRSLFVVLALMSIVSSVLTVAQPFLYMELIDSIVGEGGGLLGFSTETIILVYGVCFLVARVIDELWKAVFTNLTLSAQRSLAEKAFDHIIRLPSSFFLGKDKHSLSEIISKARSGVHEIISVSLETIVPVVLEFFLVSLIVYMLFPGSVLAILIASVVVFVVVAIVGSEMIRPWQRGFTEENNKTHQVLGEILSSEETIKSFNVEDSFKKRYLSHMAVFENYCYKFFRWSAFIGSMQMLAIGGALIPMLFISFNFLKNDALTLGAFVMINVLTIQLIMPLRRLAYAYRQVKESAVDIEQLDKVMSIPSETQRSDDGRGEVILESPSISFDNVCFCYEEGEEPVLNDVSFTVPEGKAYAFVGASGAGKSTISKLIMRYYDVSSGNILLGGRNVEGFPRDAVRRFVGMVSQDVVLFNDTLRFNLDFGECVEDARLVSALKAVDLDGFVDALPNGVDTMVGDRGMRLSGGQRQRVGIARAILKDPKVLIFDEATSSLDMHTEKTVSENINIVSEGKTTIVIAHRLSTIINADKILVLDQGEIVSSGTHGELIESCDVYRKLYMSGGATSVDQPLQMLSD</sequence>
<dbReference type="InterPro" id="IPR027417">
    <property type="entry name" value="P-loop_NTPase"/>
</dbReference>
<keyword evidence="2" id="KW-0813">Transport</keyword>
<comment type="subcellular location">
    <subcellularLocation>
        <location evidence="1">Cell membrane</location>
        <topology evidence="1">Multi-pass membrane protein</topology>
    </subcellularLocation>
</comment>
<dbReference type="PROSITE" id="PS50929">
    <property type="entry name" value="ABC_TM1F"/>
    <property type="match status" value="1"/>
</dbReference>
<evidence type="ECO:0000259" key="10">
    <source>
        <dbReference type="PROSITE" id="PS50893"/>
    </source>
</evidence>
<dbReference type="KEGG" id="hel:HELO_1621A"/>
<dbReference type="FunFam" id="3.40.50.300:FF:000221">
    <property type="entry name" value="Multidrug ABC transporter ATP-binding protein"/>
    <property type="match status" value="1"/>
</dbReference>
<dbReference type="InterPro" id="IPR003593">
    <property type="entry name" value="AAA+_ATPase"/>
</dbReference>
<feature type="transmembrane region" description="Helical" evidence="9">
    <location>
        <begin position="254"/>
        <end position="278"/>
    </location>
</feature>
<dbReference type="Gene3D" id="1.20.1560.10">
    <property type="entry name" value="ABC transporter type 1, transmembrane domain"/>
    <property type="match status" value="1"/>
</dbReference>
<dbReference type="Gene3D" id="3.40.50.300">
    <property type="entry name" value="P-loop containing nucleotide triphosphate hydrolases"/>
    <property type="match status" value="1"/>
</dbReference>
<dbReference type="InterPro" id="IPR036640">
    <property type="entry name" value="ABC1_TM_sf"/>
</dbReference>
<dbReference type="RefSeq" id="WP_041601876.1">
    <property type="nucleotide sequence ID" value="NC_014532.2"/>
</dbReference>
<keyword evidence="7 9" id="KW-1133">Transmembrane helix</keyword>
<reference evidence="14" key="3">
    <citation type="journal article" date="2011" name="Environ. Microbiol.">
        <title>A blueprint of ectoine metabolism from the genome of the industrial producer Halomonas elongata DSM 2581(T).</title>
        <authorList>
            <person name="Schwibbert K."/>
            <person name="Marin-Sanguino A."/>
            <person name="Bagyan I."/>
            <person name="Heidrich G."/>
            <person name="Lentzen G."/>
            <person name="Seitz H."/>
            <person name="Rampp M."/>
            <person name="Schuster S.C."/>
            <person name="Klenk H.P."/>
            <person name="Pfeiffer F."/>
            <person name="Oesterhelt D."/>
            <person name="Kunte H.J."/>
        </authorList>
    </citation>
    <scope>NUCLEOTIDE SEQUENCE [LARGE SCALE GENOMIC DNA]</scope>
    <source>
        <strain evidence="14">ATCC 33173 / DSM 2581 / NBRC 15536 / NCIMB 2198 / 1H9</strain>
    </source>
</reference>
<evidence type="ECO:0000256" key="1">
    <source>
        <dbReference type="ARBA" id="ARBA00004651"/>
    </source>
</evidence>
<dbReference type="Proteomes" id="UP001322512">
    <property type="component" value="Chromosome"/>
</dbReference>
<reference evidence="12" key="2">
    <citation type="submission" date="2010-05" db="EMBL/GenBank/DDBJ databases">
        <title>Revision and reannotation of the Halomonas elongata DSM 2581(T) genome.</title>
        <authorList>
            <person name="Pfeiffer F."/>
            <person name="Bagyan I."/>
            <person name="Alfaro-Espinoza G."/>
            <person name="Zamora-Lagos M.A."/>
            <person name="Habermann B."/>
            <person name="Oesterhelt D."/>
            <person name="Kunte H.J."/>
        </authorList>
    </citation>
    <scope>NUCLEOTIDE SEQUENCE</scope>
    <source>
        <strain evidence="12">Type strain: DSM 2581</strain>
    </source>
</reference>
<proteinExistence type="predicted"/>
<dbReference type="SMART" id="SM00382">
    <property type="entry name" value="AAA"/>
    <property type="match status" value="1"/>
</dbReference>
<dbReference type="InterPro" id="IPR017871">
    <property type="entry name" value="ABC_transporter-like_CS"/>
</dbReference>
<feature type="transmembrane region" description="Helical" evidence="9">
    <location>
        <begin position="61"/>
        <end position="82"/>
    </location>
</feature>
<feature type="domain" description="ABC transporter" evidence="10">
    <location>
        <begin position="350"/>
        <end position="584"/>
    </location>
</feature>
<evidence type="ECO:0000313" key="15">
    <source>
        <dbReference type="Proteomes" id="UP001322512"/>
    </source>
</evidence>
<keyword evidence="3" id="KW-1003">Cell membrane</keyword>
<evidence type="ECO:0000313" key="14">
    <source>
        <dbReference type="Proteomes" id="UP000008707"/>
    </source>
</evidence>
<dbReference type="GO" id="GO:0016887">
    <property type="term" value="F:ATP hydrolysis activity"/>
    <property type="evidence" value="ECO:0007669"/>
    <property type="project" value="InterPro"/>
</dbReference>
<evidence type="ECO:0000256" key="9">
    <source>
        <dbReference type="SAM" id="Phobius"/>
    </source>
</evidence>
<name>A0A1R4A464_HALED</name>
<evidence type="ECO:0000256" key="5">
    <source>
        <dbReference type="ARBA" id="ARBA00022741"/>
    </source>
</evidence>
<evidence type="ECO:0000256" key="2">
    <source>
        <dbReference type="ARBA" id="ARBA00022448"/>
    </source>
</evidence>
<feature type="transmembrane region" description="Helical" evidence="9">
    <location>
        <begin position="142"/>
        <end position="166"/>
    </location>
</feature>
<dbReference type="GO" id="GO:0005524">
    <property type="term" value="F:ATP binding"/>
    <property type="evidence" value="ECO:0007669"/>
    <property type="project" value="UniProtKB-KW"/>
</dbReference>
<evidence type="ECO:0000256" key="6">
    <source>
        <dbReference type="ARBA" id="ARBA00022840"/>
    </source>
</evidence>
<dbReference type="PANTHER" id="PTHR24221">
    <property type="entry name" value="ATP-BINDING CASSETTE SUB-FAMILY B"/>
    <property type="match status" value="1"/>
</dbReference>
<dbReference type="InterPro" id="IPR003439">
    <property type="entry name" value="ABC_transporter-like_ATP-bd"/>
</dbReference>
<dbReference type="OrthoDB" id="9806127at2"/>
<dbReference type="SUPFAM" id="SSF90123">
    <property type="entry name" value="ABC transporter transmembrane region"/>
    <property type="match status" value="1"/>
</dbReference>